<evidence type="ECO:0000313" key="2">
    <source>
        <dbReference type="EMBL" id="JAP94939.1"/>
    </source>
</evidence>
<proteinExistence type="predicted"/>
<reference evidence="2" key="1">
    <citation type="submission" date="2015-07" db="EMBL/GenBank/DDBJ databases">
        <title>Adaptation to a free-living lifestyle via gene acquisitions in the diplomonad Trepomonas sp. PC1.</title>
        <authorList>
            <person name="Xu F."/>
            <person name="Jerlstrom-Hultqvist J."/>
            <person name="Kolisko M."/>
            <person name="Simpson A.G.B."/>
            <person name="Roger A.J."/>
            <person name="Svard S.G."/>
            <person name="Andersson J.O."/>
        </authorList>
    </citation>
    <scope>NUCLEOTIDE SEQUENCE</scope>
    <source>
        <strain evidence="2">PC1</strain>
    </source>
</reference>
<accession>A0A146KI59</accession>
<dbReference type="AlphaFoldDB" id="A0A146KI59"/>
<sequence>MKCIKYQILNIINSIPMSLFDKIISKPRLFVDQDTNVQTYAQNEKSKNEIKFKQYMDRAYLDLERTNAELLQTRSQLQNMSKSVESQNVHIITLKQKIEQLVADQELKLIELKQNQERALQDKEYFMKKVFEEKIIRERQIHQQELELQQLEFKNRPILENVIHKSKVQSLIQKEKDVLEKNQPKKLMQRREEIVTHLQIKQVYDSCDFLYATDAEIPAVIEEYYQTKNLGYQAKFQSEQINELKQIVSKDITKQEQNDQTVIQVEIPNISALSSGEQ</sequence>
<keyword evidence="1" id="KW-0175">Coiled coil</keyword>
<protein>
    <submittedName>
        <fullName evidence="2">Uncharacterized protein</fullName>
    </submittedName>
</protein>
<feature type="coiled-coil region" evidence="1">
    <location>
        <begin position="60"/>
        <end position="122"/>
    </location>
</feature>
<dbReference type="EMBL" id="GDID01001667">
    <property type="protein sequence ID" value="JAP94939.1"/>
    <property type="molecule type" value="Transcribed_RNA"/>
</dbReference>
<organism evidence="2">
    <name type="scientific">Trepomonas sp. PC1</name>
    <dbReference type="NCBI Taxonomy" id="1076344"/>
    <lineage>
        <taxon>Eukaryota</taxon>
        <taxon>Metamonada</taxon>
        <taxon>Diplomonadida</taxon>
        <taxon>Hexamitidae</taxon>
        <taxon>Hexamitinae</taxon>
        <taxon>Trepomonas</taxon>
    </lineage>
</organism>
<name>A0A146KI59_9EUKA</name>
<evidence type="ECO:0000256" key="1">
    <source>
        <dbReference type="SAM" id="Coils"/>
    </source>
</evidence>
<gene>
    <name evidence="2" type="ORF">TPC1_12220</name>
</gene>